<dbReference type="GO" id="GO:0051082">
    <property type="term" value="F:unfolded protein binding"/>
    <property type="evidence" value="ECO:0007669"/>
    <property type="project" value="InterPro"/>
</dbReference>
<accession>A0A1Y1Q6K8</accession>
<feature type="chain" id="PRO_5012621009" description="Molecular chaperone Skp" evidence="4">
    <location>
        <begin position="24"/>
        <end position="194"/>
    </location>
</feature>
<comment type="caution">
    <text evidence="5">The sequence shown here is derived from an EMBL/GenBank/DDBJ whole genome shotgun (WGS) entry which is preliminary data.</text>
</comment>
<protein>
    <recommendedName>
        <fullName evidence="7">Molecular chaperone Skp</fullName>
    </recommendedName>
</protein>
<evidence type="ECO:0000256" key="4">
    <source>
        <dbReference type="SAM" id="SignalP"/>
    </source>
</evidence>
<evidence type="ECO:0000256" key="2">
    <source>
        <dbReference type="ARBA" id="ARBA00022729"/>
    </source>
</evidence>
<keyword evidence="2 4" id="KW-0732">Signal</keyword>
<sequence length="194" mass="21840">MKIQGVLGLWLGLILASQSVAWANDTATQPVRIAIVNVATLLENAPQSKAAEAKLKLDFVPREQKLAADQKQMQALEDELTQRNDVGALPADEKIQRQRELRDRQRTYSREMEDFREEVRAARDTAIDTLQADIVNAIGEVREREKIDLVLRESNYIVASDRIDITSKVMQHLVQKFQAQATLAPPVAVPSKQE</sequence>
<dbReference type="SUPFAM" id="SSF111384">
    <property type="entry name" value="OmpH-like"/>
    <property type="match status" value="1"/>
</dbReference>
<name>A0A1Y1Q6K8_9GAMM</name>
<dbReference type="EMBL" id="MTEJ01000806">
    <property type="protein sequence ID" value="OQW97437.1"/>
    <property type="molecule type" value="Genomic_DNA"/>
</dbReference>
<comment type="similarity">
    <text evidence="1">Belongs to the Skp family.</text>
</comment>
<organism evidence="5 6">
    <name type="scientific">Thiothrix lacustris</name>
    <dbReference type="NCBI Taxonomy" id="525917"/>
    <lineage>
        <taxon>Bacteria</taxon>
        <taxon>Pseudomonadati</taxon>
        <taxon>Pseudomonadota</taxon>
        <taxon>Gammaproteobacteria</taxon>
        <taxon>Thiotrichales</taxon>
        <taxon>Thiotrichaceae</taxon>
        <taxon>Thiothrix</taxon>
    </lineage>
</organism>
<dbReference type="Pfam" id="PF03938">
    <property type="entry name" value="OmpH"/>
    <property type="match status" value="1"/>
</dbReference>
<dbReference type="InterPro" id="IPR005632">
    <property type="entry name" value="Chaperone_Skp"/>
</dbReference>
<dbReference type="SMART" id="SM00935">
    <property type="entry name" value="OmpH"/>
    <property type="match status" value="1"/>
</dbReference>
<keyword evidence="3" id="KW-0175">Coiled coil</keyword>
<dbReference type="InterPro" id="IPR024930">
    <property type="entry name" value="Skp_dom_sf"/>
</dbReference>
<evidence type="ECO:0000313" key="5">
    <source>
        <dbReference type="EMBL" id="OQW97437.1"/>
    </source>
</evidence>
<dbReference type="PANTHER" id="PTHR35089:SF1">
    <property type="entry name" value="CHAPERONE PROTEIN SKP"/>
    <property type="match status" value="1"/>
</dbReference>
<dbReference type="Gene3D" id="3.30.910.20">
    <property type="entry name" value="Skp domain"/>
    <property type="match status" value="1"/>
</dbReference>
<gene>
    <name evidence="5" type="ORF">BWK73_54410</name>
</gene>
<evidence type="ECO:0000256" key="1">
    <source>
        <dbReference type="ARBA" id="ARBA00009091"/>
    </source>
</evidence>
<dbReference type="PANTHER" id="PTHR35089">
    <property type="entry name" value="CHAPERONE PROTEIN SKP"/>
    <property type="match status" value="1"/>
</dbReference>
<feature type="coiled-coil region" evidence="3">
    <location>
        <begin position="98"/>
        <end position="125"/>
    </location>
</feature>
<evidence type="ECO:0008006" key="7">
    <source>
        <dbReference type="Google" id="ProtNLM"/>
    </source>
</evidence>
<feature type="signal peptide" evidence="4">
    <location>
        <begin position="1"/>
        <end position="23"/>
    </location>
</feature>
<dbReference type="GO" id="GO:0005829">
    <property type="term" value="C:cytosol"/>
    <property type="evidence" value="ECO:0007669"/>
    <property type="project" value="TreeGrafter"/>
</dbReference>
<evidence type="ECO:0000313" key="6">
    <source>
        <dbReference type="Proteomes" id="UP000192491"/>
    </source>
</evidence>
<dbReference type="GO" id="GO:0050821">
    <property type="term" value="P:protein stabilization"/>
    <property type="evidence" value="ECO:0007669"/>
    <property type="project" value="TreeGrafter"/>
</dbReference>
<dbReference type="Proteomes" id="UP000192491">
    <property type="component" value="Unassembled WGS sequence"/>
</dbReference>
<reference evidence="5 6" key="1">
    <citation type="submission" date="2017-01" db="EMBL/GenBank/DDBJ databases">
        <title>Novel large sulfur bacteria in the metagenomes of groundwater-fed chemosynthetic microbial mats in the Lake Huron basin.</title>
        <authorList>
            <person name="Sharrar A.M."/>
            <person name="Flood B.E."/>
            <person name="Bailey J.V."/>
            <person name="Jones D.S."/>
            <person name="Biddanda B."/>
            <person name="Ruberg S.A."/>
            <person name="Marcus D.N."/>
            <person name="Dick G.J."/>
        </authorList>
    </citation>
    <scope>NUCLEOTIDE SEQUENCE [LARGE SCALE GENOMIC DNA]</scope>
    <source>
        <strain evidence="5">A8</strain>
    </source>
</reference>
<evidence type="ECO:0000256" key="3">
    <source>
        <dbReference type="SAM" id="Coils"/>
    </source>
</evidence>
<dbReference type="AlphaFoldDB" id="A0A1Y1Q6K8"/>
<proteinExistence type="inferred from homology"/>